<keyword evidence="5" id="KW-1185">Reference proteome</keyword>
<keyword evidence="1 4" id="KW-0378">Hydrolase</keyword>
<dbReference type="GO" id="GO:0000160">
    <property type="term" value="P:phosphorelay signal transduction system"/>
    <property type="evidence" value="ECO:0007669"/>
    <property type="project" value="InterPro"/>
</dbReference>
<dbReference type="eggNOG" id="COG2208">
    <property type="taxonomic scope" value="Bacteria"/>
</dbReference>
<protein>
    <submittedName>
        <fullName evidence="4">Response regulator receiver modulated serine phosphatase</fullName>
        <ecNumber evidence="4">3.1.3.3</ecNumber>
    </submittedName>
</protein>
<dbReference type="SMART" id="SM00331">
    <property type="entry name" value="PP2C_SIG"/>
    <property type="match status" value="1"/>
</dbReference>
<evidence type="ECO:0000256" key="2">
    <source>
        <dbReference type="PROSITE-ProRule" id="PRU00169"/>
    </source>
</evidence>
<dbReference type="InterPro" id="IPR036457">
    <property type="entry name" value="PPM-type-like_dom_sf"/>
</dbReference>
<feature type="modified residue" description="4-aspartylphosphate" evidence="2">
    <location>
        <position position="84"/>
    </location>
</feature>
<dbReference type="SMART" id="SM00448">
    <property type="entry name" value="REC"/>
    <property type="match status" value="1"/>
</dbReference>
<dbReference type="GO" id="GO:0016791">
    <property type="term" value="F:phosphatase activity"/>
    <property type="evidence" value="ECO:0007669"/>
    <property type="project" value="TreeGrafter"/>
</dbReference>
<evidence type="ECO:0000256" key="1">
    <source>
        <dbReference type="ARBA" id="ARBA00022801"/>
    </source>
</evidence>
<gene>
    <name evidence="4" type="ORF">A19Y_4264</name>
</gene>
<dbReference type="InterPro" id="IPR052016">
    <property type="entry name" value="Bact_Sigma-Reg"/>
</dbReference>
<proteinExistence type="predicted"/>
<evidence type="ECO:0000259" key="3">
    <source>
        <dbReference type="PROSITE" id="PS50110"/>
    </source>
</evidence>
<dbReference type="AlphaFoldDB" id="A0A073CY38"/>
<dbReference type="SUPFAM" id="SSF52172">
    <property type="entry name" value="CheY-like"/>
    <property type="match status" value="1"/>
</dbReference>
<dbReference type="PANTHER" id="PTHR43156:SF2">
    <property type="entry name" value="STAGE II SPORULATION PROTEIN E"/>
    <property type="match status" value="1"/>
</dbReference>
<dbReference type="Pfam" id="PF07228">
    <property type="entry name" value="SpoIIE"/>
    <property type="match status" value="1"/>
</dbReference>
<keyword evidence="2" id="KW-0597">Phosphoprotein</keyword>
<dbReference type="eggNOG" id="COG0745">
    <property type="taxonomic scope" value="Bacteria"/>
</dbReference>
<evidence type="ECO:0000313" key="4">
    <source>
        <dbReference type="EMBL" id="KEI68945.1"/>
    </source>
</evidence>
<dbReference type="STRING" id="388467.A19Y_4264"/>
<dbReference type="EMBL" id="CM002803">
    <property type="protein sequence ID" value="KEI68945.1"/>
    <property type="molecule type" value="Genomic_DNA"/>
</dbReference>
<evidence type="ECO:0000313" key="5">
    <source>
        <dbReference type="Proteomes" id="UP000027395"/>
    </source>
</evidence>
<feature type="domain" description="Response regulatory" evidence="3">
    <location>
        <begin position="35"/>
        <end position="151"/>
    </location>
</feature>
<dbReference type="HOGENOM" id="CLU_000445_43_7_3"/>
<dbReference type="EC" id="3.1.3.3" evidence="4"/>
<dbReference type="Gene3D" id="3.40.50.2300">
    <property type="match status" value="1"/>
</dbReference>
<dbReference type="InterPro" id="IPR011006">
    <property type="entry name" value="CheY-like_superfamily"/>
</dbReference>
<dbReference type="PANTHER" id="PTHR43156">
    <property type="entry name" value="STAGE II SPORULATION PROTEIN E-RELATED"/>
    <property type="match status" value="1"/>
</dbReference>
<accession>A0A073CY38</accession>
<dbReference type="Proteomes" id="UP000027395">
    <property type="component" value="Chromosome"/>
</dbReference>
<dbReference type="InterPro" id="IPR001932">
    <property type="entry name" value="PPM-type_phosphatase-like_dom"/>
</dbReference>
<dbReference type="PATRIC" id="fig|388467.6.peg.4202"/>
<name>A0A073CY38_PLAA1</name>
<sequence length="410" mass="46525">MFTYSLIAGGRVKRDRPFSFTFSIKHRRTSTLMFKILVIDDDVAILELLKRTLKKQGYDVSVATNGEEGVQQAKELCPALIICDWIMPRLTGIEVCRQIKATPELSTTQFFLLTSLGSVSDRVTGLDAGADDFISKPIEMNELYARVRAGLRLHQLSQDLQTQKQRIEAELAEAAEYVRSLLPEPLTEPIRIDTKFIPSRQLGGDSFDYYWLDSDHLSIYLLDTSGHGLKAALPSVSVLNLLRSRAIPNINYYQPSNVLKALNTTFQMTYQNDKYFTIWYGVYDFSTRKLLYSSAGHPPAILLTGKDPKNLKIEMLKTRGMPVGMFLEAEYIDATHDIPEFSNLYIFSDGVYEIQQPENTMLGLDGFISILTEYNHLQSNTLESVLNTVKKYNADNPFDDDFSLLKLTFD</sequence>
<dbReference type="Gene3D" id="3.60.40.10">
    <property type="entry name" value="PPM-type phosphatase domain"/>
    <property type="match status" value="1"/>
</dbReference>
<organism evidence="4 5">
    <name type="scientific">Planktothrix agardhii (strain NIVA-CYA 126/8)</name>
    <dbReference type="NCBI Taxonomy" id="388467"/>
    <lineage>
        <taxon>Bacteria</taxon>
        <taxon>Bacillati</taxon>
        <taxon>Cyanobacteriota</taxon>
        <taxon>Cyanophyceae</taxon>
        <taxon>Oscillatoriophycideae</taxon>
        <taxon>Oscillatoriales</taxon>
        <taxon>Microcoleaceae</taxon>
        <taxon>Planktothrix</taxon>
    </lineage>
</organism>
<dbReference type="PROSITE" id="PS50110">
    <property type="entry name" value="RESPONSE_REGULATORY"/>
    <property type="match status" value="1"/>
</dbReference>
<reference evidence="4 5" key="1">
    <citation type="journal article" date="2014" name="Appl. Environ. Microbiol.">
        <title>Elucidation of insertion elements encoded on plasmids and in vitro construction of shuttle vectors from the toxic cyanobacterium Planktothrix.</title>
        <authorList>
            <person name="Christiansen G."/>
            <person name="Goesmann A."/>
            <person name="Kurmayer R."/>
        </authorList>
    </citation>
    <scope>NUCLEOTIDE SEQUENCE [LARGE SCALE GENOMIC DNA]</scope>
    <source>
        <strain evidence="4 5">NIVA-CYA 126/8</strain>
    </source>
</reference>
<dbReference type="Pfam" id="PF00072">
    <property type="entry name" value="Response_reg"/>
    <property type="match status" value="1"/>
</dbReference>
<dbReference type="InterPro" id="IPR001789">
    <property type="entry name" value="Sig_transdc_resp-reg_receiver"/>
</dbReference>